<reference evidence="3" key="1">
    <citation type="journal article" date="2019" name="Sci. Rep.">
        <title>Draft genome of Tanacetum cinerariifolium, the natural source of mosquito coil.</title>
        <authorList>
            <person name="Yamashiro T."/>
            <person name="Shiraishi A."/>
            <person name="Satake H."/>
            <person name="Nakayama K."/>
        </authorList>
    </citation>
    <scope>NUCLEOTIDE SEQUENCE</scope>
</reference>
<dbReference type="InterPro" id="IPR007321">
    <property type="entry name" value="Transposase_28"/>
</dbReference>
<name>A0A699GVC5_TANCI</name>
<evidence type="ECO:0000256" key="1">
    <source>
        <dbReference type="SAM" id="MobiDB-lite"/>
    </source>
</evidence>
<evidence type="ECO:0000259" key="2">
    <source>
        <dbReference type="Pfam" id="PF04195"/>
    </source>
</evidence>
<feature type="compositionally biased region" description="Polar residues" evidence="1">
    <location>
        <begin position="478"/>
        <end position="492"/>
    </location>
</feature>
<gene>
    <name evidence="3" type="ORF">Tci_218429</name>
</gene>
<dbReference type="Pfam" id="PF04195">
    <property type="entry name" value="Transposase_28"/>
    <property type="match status" value="1"/>
</dbReference>
<feature type="domain" description="Transposase (putative) gypsy type" evidence="2">
    <location>
        <begin position="19"/>
        <end position="77"/>
    </location>
</feature>
<organism evidence="3">
    <name type="scientific">Tanacetum cinerariifolium</name>
    <name type="common">Dalmatian daisy</name>
    <name type="synonym">Chrysanthemum cinerariifolium</name>
    <dbReference type="NCBI Taxonomy" id="118510"/>
    <lineage>
        <taxon>Eukaryota</taxon>
        <taxon>Viridiplantae</taxon>
        <taxon>Streptophyta</taxon>
        <taxon>Embryophyta</taxon>
        <taxon>Tracheophyta</taxon>
        <taxon>Spermatophyta</taxon>
        <taxon>Magnoliopsida</taxon>
        <taxon>eudicotyledons</taxon>
        <taxon>Gunneridae</taxon>
        <taxon>Pentapetalae</taxon>
        <taxon>asterids</taxon>
        <taxon>campanulids</taxon>
        <taxon>Asterales</taxon>
        <taxon>Asteraceae</taxon>
        <taxon>Asteroideae</taxon>
        <taxon>Anthemideae</taxon>
        <taxon>Anthemidinae</taxon>
        <taxon>Tanacetum</taxon>
    </lineage>
</organism>
<dbReference type="PANTHER" id="PTHR31099">
    <property type="entry name" value="OS06G0165300 PROTEIN"/>
    <property type="match status" value="1"/>
</dbReference>
<evidence type="ECO:0000313" key="3">
    <source>
        <dbReference type="EMBL" id="GEW46453.1"/>
    </source>
</evidence>
<protein>
    <submittedName>
        <fullName evidence="3">Transposase (Putative), gypsy type</fullName>
    </submittedName>
</protein>
<accession>A0A699GVC5</accession>
<feature type="region of interest" description="Disordered" evidence="1">
    <location>
        <begin position="280"/>
        <end position="313"/>
    </location>
</feature>
<dbReference type="AlphaFoldDB" id="A0A699GVC5"/>
<dbReference type="EMBL" id="BKCJ010059474">
    <property type="protein sequence ID" value="GEW46453.1"/>
    <property type="molecule type" value="Genomic_DNA"/>
</dbReference>
<feature type="region of interest" description="Disordered" evidence="1">
    <location>
        <begin position="460"/>
        <end position="492"/>
    </location>
</feature>
<feature type="compositionally biased region" description="Polar residues" evidence="1">
    <location>
        <begin position="238"/>
        <end position="250"/>
    </location>
</feature>
<feature type="region of interest" description="Disordered" evidence="1">
    <location>
        <begin position="209"/>
        <end position="255"/>
    </location>
</feature>
<proteinExistence type="predicted"/>
<sequence length="492" mass="55967">MDQLSDDMIGLYEQYFEFSGIRVPFSTFLLAVIKYFHVHISQLVPLGLNRLTMFELYCWSLGVVPSMHLFRVFYKVSKQGHWFSFEKRVGKGVGGQVFRETFSRLKGWKKRFFFLDRRAIPDAMAWRHHDSDVNDLVLKDGFSASDVQTLTERVVDLRPVPSGLLFWEGLATTWDFLGFYPVFKHTEGNDNILSFCLCVWGGHSPEPLRTINHTDPSQTVTETAESRKDRSPRVSPPGSANRSVHNYSDTHVNEEMDTLRLGTSGDQSERAMMNVNTEVVQPPPMHRPARHSPTATRSASPSRSIQRATQEESNALNNATALERAWFSLVRGALAQTEILERFKHLQTYFDQLAEAHSECGETVGKLVQASPSDQELEDELARKDFALVYVERLNAKGAQEREKLVTQRGAFEADLLELMGRIENFNAYADKKMRVEYDKLFEKRYPYVEKISHGFHHPGSDLLKVYPDSPPSGQAPPDQSSSRRATSTPAP</sequence>
<dbReference type="PANTHER" id="PTHR31099:SF41">
    <property type="entry name" value="TRANSPOSASE (PUTATIVE), GYPSY TYPE-RELATED"/>
    <property type="match status" value="1"/>
</dbReference>
<comment type="caution">
    <text evidence="3">The sequence shown here is derived from an EMBL/GenBank/DDBJ whole genome shotgun (WGS) entry which is preliminary data.</text>
</comment>
<feature type="compositionally biased region" description="Polar residues" evidence="1">
    <location>
        <begin position="211"/>
        <end position="223"/>
    </location>
</feature>
<feature type="compositionally biased region" description="Polar residues" evidence="1">
    <location>
        <begin position="293"/>
        <end position="313"/>
    </location>
</feature>